<keyword evidence="3" id="KW-0472">Membrane</keyword>
<keyword evidence="2" id="KW-0175">Coiled coil</keyword>
<feature type="transmembrane region" description="Helical" evidence="3">
    <location>
        <begin position="373"/>
        <end position="393"/>
    </location>
</feature>
<evidence type="ECO:0000256" key="1">
    <source>
        <dbReference type="ARBA" id="ARBA00007613"/>
    </source>
</evidence>
<dbReference type="SUPFAM" id="SSF82866">
    <property type="entry name" value="Multidrug efflux transporter AcrB transmembrane domain"/>
    <property type="match status" value="2"/>
</dbReference>
<dbReference type="EMBL" id="HE796683">
    <property type="protein sequence ID" value="CCG99379.1"/>
    <property type="molecule type" value="Genomic_DNA"/>
</dbReference>
<proteinExistence type="inferred from homology"/>
<feature type="transmembrane region" description="Helical" evidence="3">
    <location>
        <begin position="963"/>
        <end position="985"/>
    </location>
</feature>
<dbReference type="SUPFAM" id="SSF56954">
    <property type="entry name" value="Outer membrane efflux proteins (OEP)"/>
    <property type="match status" value="1"/>
</dbReference>
<feature type="transmembrane region" description="Helical" evidence="3">
    <location>
        <begin position="512"/>
        <end position="535"/>
    </location>
</feature>
<reference evidence="4 5" key="1">
    <citation type="journal article" date="2012" name="J. Bacteriol.">
        <title>Genome Sequence of Fibrella aestuarina BUZ 2T, a Filamentous Marine Bacterium.</title>
        <authorList>
            <person name="Filippini M."/>
            <person name="Qi W."/>
            <person name="Blom J."/>
            <person name="Goesmann A."/>
            <person name="Smits T.H."/>
            <person name="Bagheri H.C."/>
        </authorList>
    </citation>
    <scope>NUCLEOTIDE SEQUENCE [LARGE SCALE GENOMIC DNA]</scope>
    <source>
        <strain evidence="5">BUZ 2T</strain>
    </source>
</reference>
<feature type="transmembrane region" description="Helical" evidence="3">
    <location>
        <begin position="399"/>
        <end position="418"/>
    </location>
</feature>
<keyword evidence="5" id="KW-1185">Reference proteome</keyword>
<feature type="transmembrane region" description="Helical" evidence="3">
    <location>
        <begin position="1037"/>
        <end position="1063"/>
    </location>
</feature>
<dbReference type="Gene3D" id="3.30.70.1430">
    <property type="entry name" value="Multidrug efflux transporter AcrB pore domain"/>
    <property type="match status" value="2"/>
</dbReference>
<sequence>MLNAIIRFSIQNKLIIGLLTLGLILWGGWSATQLPIDAVPDITNNQVQVITSSPSLAAEDIERLVTFPIEVSLSNIPDITELRSFSRFGLSIVTVVFTDATDVYWARQQIAERLQTVTGQIPPGVGTPVMAPVTTGLGEIFQYTVVPRKGYENRYTLSDLRTIQDWTIRRGLLGTPGVAEVSGFGGQLKQYEIAIDPDRLRSANITIADLFRALEQNNQNTGGAYIDKKPNAYFIRSEGLIGNPDDIANIVVQLGHSSGSDLGTPVRVRDIATVQVGSAVRYGAVTRNGDGETVGGVVMMIKGENSSAVIKRVKANIAEIQKTLPEGVDIIPFLDRTKMVNSAIGTVEKNLMEGALIVIFVLVLLLGNVRAGLVVASVIPLALLFAVSMMNLFGVSGNLMSLGAIDFGLIVDGAVIIVEATLHHIVLRAGSAFGAGVAGAGKDGLMDKTTPAIPAIPARFTQAQMDEEVFGAASRIRSSAAFGEIIILIVYLPILALSGIEGKMFRPMALTVAFAILGAFILSLTYVPMISALFLSKKTEYKTSFSDKLMGRIFRVYEPVLLWSLRNRALVLGTSVALLVVAIFTFTRMGGEFIPQLDEGDFAVDTRTLVGSSLSETVDATLKGERILLKQFPEVEQVVAKIGSGEVPTDPMPIEAADMMVVLKPKDQWTSATTRDELAEKMAEALSVVPGVTFGFQQPVQMRFNELMTGARQDVALKIYGEDLNQLERLAGEVGRLIQKIDGAADLYVEQVAGLAQILIKLDRNAIAHYGLNVSDVNQAINTAFAGQSAGSVFEGEKRFDLVLRLAETKRQSVDDIRNLYVATPAGEQLPLSQIADVRIVQAPNQIQRDQTKRRITLGFNVRGRDVESIVADLQQQVNQRVKLPAGYSITYGGTFQNLIEAKQRLGVAVPLALALIFALLFFTFNSIRQSLMIFMAIPLAAIGGVFALLLRDMPFSISAGVGFIALFGVAVLNGIVLLAEFNHLRQEQGLTDMKEIIRQGAETRLRPVIMTALVASFGFIPMALSNSAGAEVQKPLATVVIGGLLTATLLTLIVLPILYSIFERKSLAKEAAGRPVNPPKSNVPAALTGLLLLLGTLPAIGQTPQLLSLEQALQQANTRNPQIQLGTLGITQQQALRRTAYDAGRLSATALLGQYNSRRFDNNLTVTHTIPNPTLVRRLADLNDRSVTAREASLAVTQHQIRYEVKSTFYELDYLHQRRRLFRQQDTLLAEFVQAASIRFKTGETGSLEKATAESQLADQRVRLAQLDADLTGARTRLKTLLNKPDAFEVADQPLPKLTLPVALDSLQSTQAGQHPQLRQLQQQIQVAEQTRLVEQARLRPDFLVGLFSQTLIGNQLIDGQELYFGPGARFWGGQIGVTFPLLGNAQKARVEAARVSEQVAQTELQAGQFALTQQVQQAISQYNQYRSALAYYEQNGLTQAQLIQTNARRSFRAGDIGYVEFSLALQQALTIRSSYLDILNQYNQSVLYINYLLGY</sequence>
<feature type="transmembrane region" description="Helical" evidence="3">
    <location>
        <begin position="906"/>
        <end position="925"/>
    </location>
</feature>
<dbReference type="InterPro" id="IPR003423">
    <property type="entry name" value="OMP_efflux"/>
</dbReference>
<feature type="transmembrane region" description="Helical" evidence="3">
    <location>
        <begin position="932"/>
        <end position="951"/>
    </location>
</feature>
<dbReference type="SUPFAM" id="SSF82693">
    <property type="entry name" value="Multidrug efflux transporter AcrB pore domain, PN1, PN2, PC1 and PC2 subdomains"/>
    <property type="match status" value="3"/>
</dbReference>
<dbReference type="Gene3D" id="3.30.70.1440">
    <property type="entry name" value="Multidrug efflux transporter AcrB pore domain"/>
    <property type="match status" value="1"/>
</dbReference>
<feature type="transmembrane region" description="Helical" evidence="3">
    <location>
        <begin position="1084"/>
        <end position="1102"/>
    </location>
</feature>
<dbReference type="RefSeq" id="WP_015330478.1">
    <property type="nucleotide sequence ID" value="NC_020054.1"/>
</dbReference>
<dbReference type="Gene3D" id="1.20.1600.10">
    <property type="entry name" value="Outer membrane efflux proteins (OEP)"/>
    <property type="match status" value="1"/>
</dbReference>
<organism evidence="4 5">
    <name type="scientific">Fibrella aestuarina BUZ 2</name>
    <dbReference type="NCBI Taxonomy" id="1166018"/>
    <lineage>
        <taxon>Bacteria</taxon>
        <taxon>Pseudomonadati</taxon>
        <taxon>Bacteroidota</taxon>
        <taxon>Cytophagia</taxon>
        <taxon>Cytophagales</taxon>
        <taxon>Spirosomataceae</taxon>
        <taxon>Fibrella</taxon>
    </lineage>
</organism>
<evidence type="ECO:0000313" key="4">
    <source>
        <dbReference type="EMBL" id="CCG99379.1"/>
    </source>
</evidence>
<dbReference type="STRING" id="1166018.FAES_1369"/>
<dbReference type="PATRIC" id="fig|1166018.3.peg.3100"/>
<gene>
    <name evidence="4" type="ORF">FAES_1369</name>
</gene>
<dbReference type="KEGG" id="fae:FAES_1369"/>
<feature type="transmembrane region" description="Helical" evidence="3">
    <location>
        <begin position="350"/>
        <end position="366"/>
    </location>
</feature>
<evidence type="ECO:0000313" key="5">
    <source>
        <dbReference type="Proteomes" id="UP000011058"/>
    </source>
</evidence>
<feature type="transmembrane region" description="Helical" evidence="3">
    <location>
        <begin position="480"/>
        <end position="500"/>
    </location>
</feature>
<dbReference type="GO" id="GO:0015562">
    <property type="term" value="F:efflux transmembrane transporter activity"/>
    <property type="evidence" value="ECO:0007669"/>
    <property type="project" value="InterPro"/>
</dbReference>
<keyword evidence="3" id="KW-1133">Transmembrane helix</keyword>
<dbReference type="InterPro" id="IPR001036">
    <property type="entry name" value="Acrflvin-R"/>
</dbReference>
<dbReference type="Gene3D" id="3.30.2090.10">
    <property type="entry name" value="Multidrug efflux transporter AcrB TolC docking domain, DN and DC subdomains"/>
    <property type="match status" value="2"/>
</dbReference>
<dbReference type="InterPro" id="IPR027463">
    <property type="entry name" value="AcrB_DN_DC_subdom"/>
</dbReference>
<dbReference type="SUPFAM" id="SSF82714">
    <property type="entry name" value="Multidrug efflux transporter AcrB TolC docking domain, DN and DC subdomains"/>
    <property type="match status" value="2"/>
</dbReference>
<dbReference type="PANTHER" id="PTHR32063">
    <property type="match status" value="1"/>
</dbReference>
<name>I0K5H6_9BACT</name>
<dbReference type="OrthoDB" id="636130at2"/>
<dbReference type="GO" id="GO:0042910">
    <property type="term" value="F:xenobiotic transmembrane transporter activity"/>
    <property type="evidence" value="ECO:0007669"/>
    <property type="project" value="TreeGrafter"/>
</dbReference>
<dbReference type="Pfam" id="PF00873">
    <property type="entry name" value="ACR_tran"/>
    <property type="match status" value="1"/>
</dbReference>
<feature type="transmembrane region" description="Helical" evidence="3">
    <location>
        <begin position="569"/>
        <end position="587"/>
    </location>
</feature>
<comment type="similarity">
    <text evidence="1">Belongs to the outer membrane factor (OMF) (TC 1.B.17) family.</text>
</comment>
<accession>I0K5H6</accession>
<dbReference type="eggNOG" id="COG3696">
    <property type="taxonomic scope" value="Bacteria"/>
</dbReference>
<feature type="coiled-coil region" evidence="2">
    <location>
        <begin position="1251"/>
        <end position="1285"/>
    </location>
</feature>
<dbReference type="PRINTS" id="PR00702">
    <property type="entry name" value="ACRIFLAVINRP"/>
</dbReference>
<dbReference type="HOGENOM" id="CLU_002755_1_2_10"/>
<evidence type="ECO:0000256" key="3">
    <source>
        <dbReference type="SAM" id="Phobius"/>
    </source>
</evidence>
<protein>
    <submittedName>
        <fullName evidence="4">Heavy metal efflux pump, CzcA family</fullName>
    </submittedName>
</protein>
<dbReference type="GO" id="GO:0005886">
    <property type="term" value="C:plasma membrane"/>
    <property type="evidence" value="ECO:0007669"/>
    <property type="project" value="TreeGrafter"/>
</dbReference>
<dbReference type="Proteomes" id="UP000011058">
    <property type="component" value="Chromosome"/>
</dbReference>
<evidence type="ECO:0000256" key="2">
    <source>
        <dbReference type="SAM" id="Coils"/>
    </source>
</evidence>
<dbReference type="eggNOG" id="COG1538">
    <property type="taxonomic scope" value="Bacteria"/>
</dbReference>
<dbReference type="Pfam" id="PF02321">
    <property type="entry name" value="OEP"/>
    <property type="match status" value="1"/>
</dbReference>
<feature type="transmembrane region" description="Helical" evidence="3">
    <location>
        <begin position="1006"/>
        <end position="1025"/>
    </location>
</feature>
<dbReference type="PANTHER" id="PTHR32063:SF24">
    <property type="entry name" value="CATION EFFLUX SYSTEM (ACRB_ACRD_ACRF FAMILY)"/>
    <property type="match status" value="1"/>
</dbReference>
<dbReference type="Gene3D" id="3.30.70.1320">
    <property type="entry name" value="Multidrug efflux transporter AcrB pore domain like"/>
    <property type="match status" value="1"/>
</dbReference>
<dbReference type="Gene3D" id="1.20.1640.10">
    <property type="entry name" value="Multidrug efflux transporter AcrB transmembrane domain"/>
    <property type="match status" value="2"/>
</dbReference>
<keyword evidence="3" id="KW-0812">Transmembrane</keyword>